<accession>Q2Z0S6</accession>
<dbReference type="EMBL" id="AJ697969">
    <property type="protein sequence ID" value="CAG27249.1"/>
    <property type="molecule type" value="Genomic_DNA"/>
</dbReference>
<name>Q2Z0S6_9CAUD</name>
<proteinExistence type="predicted"/>
<evidence type="ECO:0000313" key="4">
    <source>
        <dbReference type="Proteomes" id="UP000001239"/>
    </source>
</evidence>
<keyword evidence="1" id="KW-0880">Kelch repeat</keyword>
<evidence type="ECO:0000256" key="2">
    <source>
        <dbReference type="ARBA" id="ARBA00022737"/>
    </source>
</evidence>
<evidence type="ECO:0000256" key="1">
    <source>
        <dbReference type="ARBA" id="ARBA00022441"/>
    </source>
</evidence>
<dbReference type="RefSeq" id="YP_418188.1">
    <property type="nucleotide sequence ID" value="NC_007623.1"/>
</dbReference>
<organism evidence="3 4">
    <name type="scientific">Pseudomonas phage EL</name>
    <dbReference type="NCBI Taxonomy" id="273133"/>
    <lineage>
        <taxon>Viruses</taxon>
        <taxon>Duplodnaviria</taxon>
        <taxon>Heunggongvirae</taxon>
        <taxon>Uroviricota</taxon>
        <taxon>Caudoviricetes</taxon>
        <taxon>Chimalliviridae</taxon>
        <taxon>Elvirus</taxon>
        <taxon>Elvirus EL</taxon>
    </lineage>
</organism>
<dbReference type="OrthoDB" id="9310at10239"/>
<evidence type="ECO:0000313" key="3">
    <source>
        <dbReference type="EMBL" id="CAG27249.1"/>
    </source>
</evidence>
<reference evidence="3 4" key="1">
    <citation type="journal article" date="2002" name="Genetika">
        <title>Phenogenetic characterization of a group of giant Phi KZ-like bacteriophages of Pseudomonas aeruginosa].</title>
        <authorList>
            <person name="Burkal'tseva M.V."/>
            <person name="Krylov V.N."/>
            <person name="Pleteneva E.A."/>
            <person name="Shaburova O.V."/>
            <person name="Krylov S.V."/>
            <person name="Volckaert G."/>
            <person name="Sykilinda N.N."/>
            <person name="Kurochkina L.P."/>
            <person name="Mesyanzhinov V.V."/>
        </authorList>
    </citation>
    <scope>NUCLEOTIDE SEQUENCE [LARGE SCALE GENOMIC DNA]</scope>
</reference>
<dbReference type="InterPro" id="IPR015915">
    <property type="entry name" value="Kelch-typ_b-propeller"/>
</dbReference>
<dbReference type="PANTHER" id="PTHR24412:SF489">
    <property type="entry name" value="RING FINGER DOMAIN AND KELCH REPEAT-CONTAINING PROTEIN DDB_G0271372"/>
    <property type="match status" value="1"/>
</dbReference>
<reference evidence="3 4" key="2">
    <citation type="journal article" date="2003" name="Res. Microbiol.">
        <title>Myoviridae bacteriophages of Pseudomonas aeruginosa: a long and complex evolutionary pathway.</title>
        <authorList>
            <person name="Krylov V.N."/>
            <person name="Pleteneva E.A."/>
            <person name="Bourkalsteva M.V."/>
            <person name="Shaburova O.V."/>
            <person name="Volckaert G."/>
            <person name="Sykilinda N.N."/>
            <person name="Kurochkina L.P."/>
            <person name="Mesyanzhinov V.V."/>
        </authorList>
    </citation>
    <scope>NUCLEOTIDE SEQUENCE [LARGE SCALE GENOMIC DNA]</scope>
</reference>
<protein>
    <submittedName>
        <fullName evidence="3">Putative Kelch-like ECH-associated protein</fullName>
    </submittedName>
</protein>
<dbReference type="SUPFAM" id="SSF117281">
    <property type="entry name" value="Kelch motif"/>
    <property type="match status" value="1"/>
</dbReference>
<reference evidence="3 4" key="3">
    <citation type="journal article" date="2004" name="Bioinformatics">
        <title>PHIRE, a deterministic approach to reveal regulatory elements in bacteriophage genomes.</title>
        <authorList>
            <person name="Lavigne R."/>
            <person name="Sun W.D."/>
            <person name="Volckaert G."/>
        </authorList>
    </citation>
    <scope>NUCLEOTIDE SEQUENCE [LARGE SCALE GENOMIC DNA]</scope>
</reference>
<dbReference type="PANTHER" id="PTHR24412">
    <property type="entry name" value="KELCH PROTEIN"/>
    <property type="match status" value="1"/>
</dbReference>
<reference evidence="3 4" key="4">
    <citation type="journal article" date="2005" name="J. Mol. Biol.">
        <title>Genome comparison of Pseudomonas aeruginosa large phages.</title>
        <authorList>
            <person name="Hertveldt K."/>
            <person name="Lavigne R."/>
            <person name="Pleteneva E."/>
            <person name="Sernova N."/>
            <person name="Kurochkina L."/>
            <person name="Korchevskii R."/>
            <person name="Robben J."/>
            <person name="Mesyanzhinov V."/>
            <person name="Krylov V.N."/>
            <person name="Volckaert G."/>
        </authorList>
    </citation>
    <scope>NUCLEOTIDE SEQUENCE</scope>
</reference>
<dbReference type="Gene3D" id="2.120.10.80">
    <property type="entry name" value="Kelch-type beta propeller"/>
    <property type="match status" value="2"/>
</dbReference>
<dbReference type="GeneID" id="5176727"/>
<dbReference type="KEGG" id="vg:5176727"/>
<keyword evidence="2" id="KW-0677">Repeat</keyword>
<sequence length="500" mass="54225">MIEALLFTSTANAFPDDPYPGPSKLKAGSPAQGWYGITPATELFGYEDLAKLTGIAFGKVINEGKPWLKFSNHNETCYIPQMPIRNNVRRILLTQAGLRTGSYELRYRGVIYTVGLLTMGSDGNTATSEWDRLLYNVHVSDPNGFNWPTRFTDAELGMNQAASGGNTDGNTNWGKDITGNEPGTTQAYRGWYTIRNVTYSASDSEVPTQGWRPILYAKGTYPFIEGQSEAMDNWPGSLLFNTGRGCVHGNHIYYYGGVETATKEFRRVNFETRVLETLSPTGPTNPPRKNSILVSDGKDVLYFLGGAANDAYGYNPTTNIVTRLPNMPLTPLTGGAVYLNGKVYICGVQSGTPTTNKGFLIAYDPVANTHTVLKAFAESGDCSDFTVMVYQGKVSVIGGVVAGANNPGMYQYNPATNTWTTVTLPGIPVGAAFVLGNNGELYAIAGSVNDQPIQYFEPRLNKWVLLGSLGSGVATSAWGVNYNQALYLFGGSQGYRIKIT</sequence>
<keyword evidence="4" id="KW-1185">Reference proteome</keyword>
<dbReference type="Proteomes" id="UP000001239">
    <property type="component" value="Segment"/>
</dbReference>